<protein>
    <submittedName>
        <fullName evidence="6">Condensin subunit ScpB</fullName>
    </submittedName>
</protein>
<dbReference type="SUPFAM" id="SSF46785">
    <property type="entry name" value="Winged helix' DNA-binding domain"/>
    <property type="match status" value="2"/>
</dbReference>
<evidence type="ECO:0000313" key="7">
    <source>
        <dbReference type="Proteomes" id="UP000183447"/>
    </source>
</evidence>
<dbReference type="PANTHER" id="PTHR34298:SF2">
    <property type="entry name" value="SEGREGATION AND CONDENSATION PROTEIN B"/>
    <property type="match status" value="1"/>
</dbReference>
<evidence type="ECO:0000256" key="3">
    <source>
        <dbReference type="ARBA" id="ARBA00022829"/>
    </source>
</evidence>
<dbReference type="Gene3D" id="1.10.10.10">
    <property type="entry name" value="Winged helix-like DNA-binding domain superfamily/Winged helix DNA-binding domain"/>
    <property type="match status" value="2"/>
</dbReference>
<evidence type="ECO:0000256" key="2">
    <source>
        <dbReference type="ARBA" id="ARBA00022618"/>
    </source>
</evidence>
<evidence type="ECO:0000313" key="6">
    <source>
        <dbReference type="EMBL" id="SFZ82371.1"/>
    </source>
</evidence>
<keyword evidence="2" id="KW-0132">Cell division</keyword>
<dbReference type="PANTHER" id="PTHR34298">
    <property type="entry name" value="SEGREGATION AND CONDENSATION PROTEIN B"/>
    <property type="match status" value="1"/>
</dbReference>
<feature type="compositionally biased region" description="Acidic residues" evidence="5">
    <location>
        <begin position="203"/>
        <end position="225"/>
    </location>
</feature>
<dbReference type="STRING" id="665118.SAMN02983003_1039"/>
<feature type="region of interest" description="Disordered" evidence="5">
    <location>
        <begin position="187"/>
        <end position="225"/>
    </location>
</feature>
<reference evidence="6 7" key="1">
    <citation type="submission" date="2016-11" db="EMBL/GenBank/DDBJ databases">
        <authorList>
            <person name="Jaros S."/>
            <person name="Januszkiewicz K."/>
            <person name="Wedrychowicz H."/>
        </authorList>
    </citation>
    <scope>NUCLEOTIDE SEQUENCE [LARGE SCALE GENOMIC DNA]</scope>
    <source>
        <strain evidence="6 7">ATCC 23634</strain>
    </source>
</reference>
<evidence type="ECO:0000256" key="5">
    <source>
        <dbReference type="SAM" id="MobiDB-lite"/>
    </source>
</evidence>
<dbReference type="AlphaFoldDB" id="A0A1K2HV77"/>
<dbReference type="Proteomes" id="UP000183447">
    <property type="component" value="Unassembled WGS sequence"/>
</dbReference>
<dbReference type="RefSeq" id="WP_072339601.1">
    <property type="nucleotide sequence ID" value="NZ_FPKU01000001.1"/>
</dbReference>
<dbReference type="NCBIfam" id="TIGR00281">
    <property type="entry name" value="SMC-Scp complex subunit ScpB"/>
    <property type="match status" value="1"/>
</dbReference>
<keyword evidence="1" id="KW-0963">Cytoplasm</keyword>
<gene>
    <name evidence="6" type="ORF">SAMN02983003_1039</name>
</gene>
<dbReference type="OrthoDB" id="9806226at2"/>
<organism evidence="6 7">
    <name type="scientific">Devosia enhydra</name>
    <dbReference type="NCBI Taxonomy" id="665118"/>
    <lineage>
        <taxon>Bacteria</taxon>
        <taxon>Pseudomonadati</taxon>
        <taxon>Pseudomonadota</taxon>
        <taxon>Alphaproteobacteria</taxon>
        <taxon>Hyphomicrobiales</taxon>
        <taxon>Devosiaceae</taxon>
        <taxon>Devosia</taxon>
    </lineage>
</organism>
<keyword evidence="3" id="KW-0159">Chromosome partition</keyword>
<dbReference type="Pfam" id="PF04079">
    <property type="entry name" value="SMC_ScpB"/>
    <property type="match status" value="1"/>
</dbReference>
<proteinExistence type="predicted"/>
<dbReference type="InterPro" id="IPR005234">
    <property type="entry name" value="ScpB_csome_segregation"/>
</dbReference>
<dbReference type="GO" id="GO:0051301">
    <property type="term" value="P:cell division"/>
    <property type="evidence" value="ECO:0007669"/>
    <property type="project" value="UniProtKB-KW"/>
</dbReference>
<accession>A0A1K2HV77</accession>
<dbReference type="InterPro" id="IPR036390">
    <property type="entry name" value="WH_DNA-bd_sf"/>
</dbReference>
<keyword evidence="7" id="KW-1185">Reference proteome</keyword>
<name>A0A1K2HV77_9HYPH</name>
<dbReference type="GO" id="GO:0051304">
    <property type="term" value="P:chromosome separation"/>
    <property type="evidence" value="ECO:0007669"/>
    <property type="project" value="InterPro"/>
</dbReference>
<evidence type="ECO:0000256" key="4">
    <source>
        <dbReference type="ARBA" id="ARBA00023306"/>
    </source>
</evidence>
<keyword evidence="4" id="KW-0131">Cell cycle</keyword>
<dbReference type="EMBL" id="FPKU01000001">
    <property type="protein sequence ID" value="SFZ82371.1"/>
    <property type="molecule type" value="Genomic_DNA"/>
</dbReference>
<sequence>MTRARDDTERDDNLERNLRIVEAVLFASAEPLSAAEIAPYLDPQAQPDALLAQLQRRYAGRGVNLVRRGSRWAFRTAEDLSFILKRESLEARPLSRAALETLSIIAYHQPATRAEIEEVRGVSTGKGTLDILMETGWVRMRGRRRTPGRPVTYGTTEAFLDHFGLEALADLPGLEDLKGAGLLSARLPPGMQVPLPFDGPLREDEEPLDPDDPGLEESPEEDRNA</sequence>
<dbReference type="InterPro" id="IPR036388">
    <property type="entry name" value="WH-like_DNA-bd_sf"/>
</dbReference>
<evidence type="ECO:0000256" key="1">
    <source>
        <dbReference type="ARBA" id="ARBA00022490"/>
    </source>
</evidence>